<sequence>MTAFREAAETPSDENTARRQTWTRGFAATETAKAGLAASLLLAACIFGTVASPALADENTVNIPLGQDAQASIPNLINVSIGDGKPAALVFDTGSSGIRVMEQMVGPNVRKTDQKIRGTYANGTVVDGYVAYADISFPDASGPARTTRPIAIEVITHVSCGAPAANCSALPLGSVGYFGADYRGEDGLSNPFQALEGNLSSGFVVDATDSQNAFVAVGLTRGNAGSFDFMRVGAGARTTVDGFPTWQTDGIEACYTLDTMGPACQPVLFGTGSPAMTFALPGYEIGYFTDPIGDLMPGHTVTMQIGNAISLSLESTGDLRTDDIVVSSSGPVSNAGMPFFQRYAVAFDAREGRIGFQDAD</sequence>
<evidence type="ECO:0000313" key="2">
    <source>
        <dbReference type="EMBL" id="SHO64976.1"/>
    </source>
</evidence>
<feature type="region of interest" description="Disordered" evidence="1">
    <location>
        <begin position="1"/>
        <end position="21"/>
    </location>
</feature>
<proteinExistence type="predicted"/>
<accession>A0A1M7ZJY4</accession>
<organism evidence="2 3">
    <name type="scientific">Pseudoxanthobacter soli DSM 19599</name>
    <dbReference type="NCBI Taxonomy" id="1123029"/>
    <lineage>
        <taxon>Bacteria</taxon>
        <taxon>Pseudomonadati</taxon>
        <taxon>Pseudomonadota</taxon>
        <taxon>Alphaproteobacteria</taxon>
        <taxon>Hyphomicrobiales</taxon>
        <taxon>Segnochrobactraceae</taxon>
        <taxon>Pseudoxanthobacter</taxon>
    </lineage>
</organism>
<reference evidence="2 3" key="1">
    <citation type="submission" date="2016-12" db="EMBL/GenBank/DDBJ databases">
        <authorList>
            <person name="Song W.-J."/>
            <person name="Kurnit D.M."/>
        </authorList>
    </citation>
    <scope>NUCLEOTIDE SEQUENCE [LARGE SCALE GENOMIC DNA]</scope>
    <source>
        <strain evidence="2 3">DSM 19599</strain>
    </source>
</reference>
<dbReference type="Gene3D" id="2.40.70.10">
    <property type="entry name" value="Acid Proteases"/>
    <property type="match status" value="1"/>
</dbReference>
<protein>
    <recommendedName>
        <fullName evidence="4">Aspartyl protease</fullName>
    </recommendedName>
</protein>
<evidence type="ECO:0008006" key="4">
    <source>
        <dbReference type="Google" id="ProtNLM"/>
    </source>
</evidence>
<evidence type="ECO:0000256" key="1">
    <source>
        <dbReference type="SAM" id="MobiDB-lite"/>
    </source>
</evidence>
<dbReference type="Proteomes" id="UP000186406">
    <property type="component" value="Unassembled WGS sequence"/>
</dbReference>
<dbReference type="RefSeq" id="WP_073627948.1">
    <property type="nucleotide sequence ID" value="NZ_FRXO01000003.1"/>
</dbReference>
<gene>
    <name evidence="2" type="ORF">SAMN02745172_01928</name>
</gene>
<dbReference type="OrthoDB" id="8442357at2"/>
<keyword evidence="3" id="KW-1185">Reference proteome</keyword>
<dbReference type="InterPro" id="IPR021109">
    <property type="entry name" value="Peptidase_aspartic_dom_sf"/>
</dbReference>
<dbReference type="STRING" id="1123029.SAMN02745172_01928"/>
<dbReference type="AlphaFoldDB" id="A0A1M7ZJY4"/>
<dbReference type="SUPFAM" id="SSF50630">
    <property type="entry name" value="Acid proteases"/>
    <property type="match status" value="1"/>
</dbReference>
<name>A0A1M7ZJY4_9HYPH</name>
<dbReference type="EMBL" id="FRXO01000003">
    <property type="protein sequence ID" value="SHO64976.1"/>
    <property type="molecule type" value="Genomic_DNA"/>
</dbReference>
<evidence type="ECO:0000313" key="3">
    <source>
        <dbReference type="Proteomes" id="UP000186406"/>
    </source>
</evidence>